<evidence type="ECO:0000256" key="1">
    <source>
        <dbReference type="SAM" id="Phobius"/>
    </source>
</evidence>
<protein>
    <recommendedName>
        <fullName evidence="4">HEAT repeat protein</fullName>
    </recommendedName>
</protein>
<keyword evidence="1" id="KW-0812">Transmembrane</keyword>
<feature type="transmembrane region" description="Helical" evidence="1">
    <location>
        <begin position="6"/>
        <end position="26"/>
    </location>
</feature>
<keyword evidence="3" id="KW-1185">Reference proteome</keyword>
<organism evidence="2 3">
    <name type="scientific">Sinobaca qinghaiensis</name>
    <dbReference type="NCBI Taxonomy" id="342944"/>
    <lineage>
        <taxon>Bacteria</taxon>
        <taxon>Bacillati</taxon>
        <taxon>Bacillota</taxon>
        <taxon>Bacilli</taxon>
        <taxon>Bacillales</taxon>
        <taxon>Sporolactobacillaceae</taxon>
        <taxon>Sinobaca</taxon>
    </lineage>
</organism>
<dbReference type="OrthoDB" id="2112914at2"/>
<proteinExistence type="predicted"/>
<evidence type="ECO:0000313" key="2">
    <source>
        <dbReference type="EMBL" id="RKD71268.1"/>
    </source>
</evidence>
<dbReference type="Gene3D" id="1.25.10.10">
    <property type="entry name" value="Leucine-rich Repeat Variant"/>
    <property type="match status" value="1"/>
</dbReference>
<dbReference type="Proteomes" id="UP000285120">
    <property type="component" value="Unassembled WGS sequence"/>
</dbReference>
<dbReference type="AlphaFoldDB" id="A0A419V016"/>
<sequence>MGPLVLLLLIVLILFLISLMCFYVYLRIIKAQRFRKEEEMERLKKQIRPFVSAALEGKDQGDPALLDAGTEAAQSALQDVLLEFMKWMNDEDTVAVINNLASLKLAEPYRKQLRSRKVSARLNAMYFIENFHLTELEPDVLALYRENRNRAELNPQASRTLAALQSGTFRKLFFHEDSSEAGYLYKEVIRRLDDVVYSQWMETLVVHPNRKIRSAVLAVAAQKGDWSAIPLFEKAAVDDELEVRLQAYKGFEKLGVVPDMIIPADIAASEYWPERMMAARLWRVAHSRGIQEFIRELIKDSSWWVRYYAGEALSCHPNGEEELLFIHNTSEDPFARDMAGQWLDAMKGEVV</sequence>
<keyword evidence="1" id="KW-1133">Transmembrane helix</keyword>
<reference evidence="2 3" key="1">
    <citation type="submission" date="2018-09" db="EMBL/GenBank/DDBJ databases">
        <title>Genomic Encyclopedia of Archaeal and Bacterial Type Strains, Phase II (KMG-II): from individual species to whole genera.</title>
        <authorList>
            <person name="Goeker M."/>
        </authorList>
    </citation>
    <scope>NUCLEOTIDE SEQUENCE [LARGE SCALE GENOMIC DNA]</scope>
    <source>
        <strain evidence="2 3">DSM 17008</strain>
    </source>
</reference>
<accession>A0A419V016</accession>
<dbReference type="RefSeq" id="WP_120193813.1">
    <property type="nucleotide sequence ID" value="NZ_RAPK01000010.1"/>
</dbReference>
<comment type="caution">
    <text evidence="2">The sequence shown here is derived from an EMBL/GenBank/DDBJ whole genome shotgun (WGS) entry which is preliminary data.</text>
</comment>
<dbReference type="EMBL" id="RAPK01000010">
    <property type="protein sequence ID" value="RKD71268.1"/>
    <property type="molecule type" value="Genomic_DNA"/>
</dbReference>
<dbReference type="InterPro" id="IPR011989">
    <property type="entry name" value="ARM-like"/>
</dbReference>
<name>A0A419V016_9BACL</name>
<dbReference type="SUPFAM" id="SSF48371">
    <property type="entry name" value="ARM repeat"/>
    <property type="match status" value="1"/>
</dbReference>
<keyword evidence="1" id="KW-0472">Membrane</keyword>
<gene>
    <name evidence="2" type="ORF">ATL39_2664</name>
</gene>
<dbReference type="InterPro" id="IPR016024">
    <property type="entry name" value="ARM-type_fold"/>
</dbReference>
<evidence type="ECO:0008006" key="4">
    <source>
        <dbReference type="Google" id="ProtNLM"/>
    </source>
</evidence>
<evidence type="ECO:0000313" key="3">
    <source>
        <dbReference type="Proteomes" id="UP000285120"/>
    </source>
</evidence>